<dbReference type="Gene3D" id="2.170.210.10">
    <property type="entry name" value="DNA double-strand break repair and VJ recombination XRCC4, N-terminal"/>
    <property type="match status" value="1"/>
</dbReference>
<name>A0AAW0Y5K5_CHEQU</name>
<reference evidence="10 11" key="1">
    <citation type="journal article" date="2024" name="BMC Genomics">
        <title>Genome assembly of redclaw crayfish (Cherax quadricarinatus) provides insights into its immune adaptation and hypoxia tolerance.</title>
        <authorList>
            <person name="Liu Z."/>
            <person name="Zheng J."/>
            <person name="Li H."/>
            <person name="Fang K."/>
            <person name="Wang S."/>
            <person name="He J."/>
            <person name="Zhou D."/>
            <person name="Weng S."/>
            <person name="Chi M."/>
            <person name="Gu Z."/>
            <person name="He J."/>
            <person name="Li F."/>
            <person name="Wang M."/>
        </authorList>
    </citation>
    <scope>NUCLEOTIDE SEQUENCE [LARGE SCALE GENOMIC DNA]</scope>
    <source>
        <strain evidence="10">ZL_2023a</strain>
    </source>
</reference>
<keyword evidence="4" id="KW-0234">DNA repair</keyword>
<protein>
    <recommendedName>
        <fullName evidence="7">Non-homologous end-joining factor 1</fullName>
    </recommendedName>
</protein>
<keyword evidence="2" id="KW-0227">DNA damage</keyword>
<comment type="similarity">
    <text evidence="6">Belongs to the XRCC4-XLF family. XLF subfamily.</text>
</comment>
<gene>
    <name evidence="10" type="ORF">OTU49_016650</name>
</gene>
<dbReference type="Pfam" id="PF09302">
    <property type="entry name" value="XLF"/>
    <property type="match status" value="1"/>
</dbReference>
<sequence>MASLKIWRAIEESPWGALPSMGPQWMIKSCTNNQGYLAMVTDGCGLWGEKRNAKYILEQAEVWSPCLESGSKEISDLALAELTKPSVKAVWTDNRESVTLSISSELHGFSYRWEFELKRLSDELFNHHWVTPMLVQVQQLASRVNQLTTEVEHKRRQLDELLPDNKSPASKAPKPPRIKTT</sequence>
<dbReference type="AlphaFoldDB" id="A0AAW0Y5K5"/>
<evidence type="ECO:0000256" key="1">
    <source>
        <dbReference type="ARBA" id="ARBA00004123"/>
    </source>
</evidence>
<accession>A0AAW0Y5K5</accession>
<dbReference type="Proteomes" id="UP001445076">
    <property type="component" value="Unassembled WGS sequence"/>
</dbReference>
<evidence type="ECO:0000256" key="8">
    <source>
        <dbReference type="SAM" id="MobiDB-lite"/>
    </source>
</evidence>
<dbReference type="InterPro" id="IPR052287">
    <property type="entry name" value="NHEJ_factor"/>
</dbReference>
<dbReference type="InterPro" id="IPR015381">
    <property type="entry name" value="XLF-like_N"/>
</dbReference>
<proteinExistence type="inferred from homology"/>
<evidence type="ECO:0000256" key="6">
    <source>
        <dbReference type="ARBA" id="ARBA00025747"/>
    </source>
</evidence>
<evidence type="ECO:0000313" key="11">
    <source>
        <dbReference type="Proteomes" id="UP001445076"/>
    </source>
</evidence>
<evidence type="ECO:0000256" key="5">
    <source>
        <dbReference type="ARBA" id="ARBA00023242"/>
    </source>
</evidence>
<dbReference type="GO" id="GO:0006303">
    <property type="term" value="P:double-strand break repair via nonhomologous end joining"/>
    <property type="evidence" value="ECO:0007669"/>
    <property type="project" value="TreeGrafter"/>
</dbReference>
<dbReference type="CDD" id="cd22285">
    <property type="entry name" value="HD_XLF_N"/>
    <property type="match status" value="1"/>
</dbReference>
<dbReference type="PANTHER" id="PTHR32235:SF1">
    <property type="entry name" value="NON-HOMOLOGOUS END-JOINING FACTOR 1"/>
    <property type="match status" value="1"/>
</dbReference>
<dbReference type="GO" id="GO:0032807">
    <property type="term" value="C:DNA ligase IV complex"/>
    <property type="evidence" value="ECO:0007669"/>
    <property type="project" value="TreeGrafter"/>
</dbReference>
<keyword evidence="5" id="KW-0539">Nucleus</keyword>
<dbReference type="GO" id="GO:0045027">
    <property type="term" value="F:DNA end binding"/>
    <property type="evidence" value="ECO:0007669"/>
    <property type="project" value="TreeGrafter"/>
</dbReference>
<evidence type="ECO:0000256" key="4">
    <source>
        <dbReference type="ARBA" id="ARBA00023204"/>
    </source>
</evidence>
<evidence type="ECO:0000256" key="2">
    <source>
        <dbReference type="ARBA" id="ARBA00022763"/>
    </source>
</evidence>
<feature type="region of interest" description="Disordered" evidence="8">
    <location>
        <begin position="157"/>
        <end position="181"/>
    </location>
</feature>
<keyword evidence="11" id="KW-1185">Reference proteome</keyword>
<dbReference type="PANTHER" id="PTHR32235">
    <property type="entry name" value="NON-HOMOLOGOUS END-JOINING FACTOR 1"/>
    <property type="match status" value="1"/>
</dbReference>
<keyword evidence="3" id="KW-0238">DNA-binding</keyword>
<comment type="caution">
    <text evidence="10">The sequence shown here is derived from an EMBL/GenBank/DDBJ whole genome shotgun (WGS) entry which is preliminary data.</text>
</comment>
<dbReference type="EMBL" id="JARKIK010000015">
    <property type="protein sequence ID" value="KAK8747160.1"/>
    <property type="molecule type" value="Genomic_DNA"/>
</dbReference>
<organism evidence="10 11">
    <name type="scientific">Cherax quadricarinatus</name>
    <name type="common">Australian red claw crayfish</name>
    <dbReference type="NCBI Taxonomy" id="27406"/>
    <lineage>
        <taxon>Eukaryota</taxon>
        <taxon>Metazoa</taxon>
        <taxon>Ecdysozoa</taxon>
        <taxon>Arthropoda</taxon>
        <taxon>Crustacea</taxon>
        <taxon>Multicrustacea</taxon>
        <taxon>Malacostraca</taxon>
        <taxon>Eumalacostraca</taxon>
        <taxon>Eucarida</taxon>
        <taxon>Decapoda</taxon>
        <taxon>Pleocyemata</taxon>
        <taxon>Astacidea</taxon>
        <taxon>Parastacoidea</taxon>
        <taxon>Parastacidae</taxon>
        <taxon>Cherax</taxon>
    </lineage>
</organism>
<evidence type="ECO:0000259" key="9">
    <source>
        <dbReference type="Pfam" id="PF09302"/>
    </source>
</evidence>
<comment type="subcellular location">
    <subcellularLocation>
        <location evidence="1">Nucleus</location>
    </subcellularLocation>
</comment>
<evidence type="ECO:0000256" key="7">
    <source>
        <dbReference type="ARBA" id="ARBA00044529"/>
    </source>
</evidence>
<evidence type="ECO:0000256" key="3">
    <source>
        <dbReference type="ARBA" id="ARBA00023125"/>
    </source>
</evidence>
<feature type="domain" description="XLF-like N-terminal" evidence="9">
    <location>
        <begin position="14"/>
        <end position="119"/>
    </location>
</feature>
<evidence type="ECO:0000313" key="10">
    <source>
        <dbReference type="EMBL" id="KAK8747160.1"/>
    </source>
</evidence>
<dbReference type="InterPro" id="IPR038051">
    <property type="entry name" value="XRCC4-like_N_sf"/>
</dbReference>